<evidence type="ECO:0000313" key="2">
    <source>
        <dbReference type="Proteomes" id="UP000749471"/>
    </source>
</evidence>
<gene>
    <name evidence="1" type="ORF">KQI42_04020</name>
</gene>
<name>A0ABS6E2N0_9FIRM</name>
<evidence type="ECO:0000313" key="1">
    <source>
        <dbReference type="EMBL" id="MBU5437163.1"/>
    </source>
</evidence>
<reference evidence="1 2" key="1">
    <citation type="submission" date="2021-06" db="EMBL/GenBank/DDBJ databases">
        <authorList>
            <person name="Sun Q."/>
            <person name="Li D."/>
        </authorList>
    </citation>
    <scope>NUCLEOTIDE SEQUENCE [LARGE SCALE GENOMIC DNA]</scope>
    <source>
        <strain evidence="1 2">MSJ-40</strain>
    </source>
</reference>
<dbReference type="EMBL" id="JAHLPM010000002">
    <property type="protein sequence ID" value="MBU5437163.1"/>
    <property type="molecule type" value="Genomic_DNA"/>
</dbReference>
<dbReference type="Proteomes" id="UP000749471">
    <property type="component" value="Unassembled WGS sequence"/>
</dbReference>
<accession>A0ABS6E2N0</accession>
<keyword evidence="2" id="KW-1185">Reference proteome</keyword>
<protein>
    <submittedName>
        <fullName evidence="1">Uncharacterized protein</fullName>
    </submittedName>
</protein>
<sequence>MNKKSLSEEDIKMRYIIPAIEKAGWDIKTQVRAEYSFTDGRIIVRGNLVARGKRKRADYILSYKPNMPLVIIEAKDNKKSMGAGMQQGLE</sequence>
<organism evidence="1 2">
    <name type="scientific">Tissierella simiarum</name>
    <dbReference type="NCBI Taxonomy" id="2841534"/>
    <lineage>
        <taxon>Bacteria</taxon>
        <taxon>Bacillati</taxon>
        <taxon>Bacillota</taxon>
        <taxon>Tissierellia</taxon>
        <taxon>Tissierellales</taxon>
        <taxon>Tissierellaceae</taxon>
        <taxon>Tissierella</taxon>
    </lineage>
</organism>
<comment type="caution">
    <text evidence="1">The sequence shown here is derived from an EMBL/GenBank/DDBJ whole genome shotgun (WGS) entry which is preliminary data.</text>
</comment>
<proteinExistence type="predicted"/>